<dbReference type="InParanoid" id="A0A165EVS4"/>
<sequence>MDASESYSDWAKRQLDEIKQKQSKLVDEYTTKLGKIATLTNEEEVLQAEAALRAKYDRKLDMLAGSAKAVRAYEERHIPKPEPPLPPALRYGVIPPLRAGAGPGPTPTGMIATSVYNPQYMALPTPQSGGYLSGPLPVVPSYAGPGSGGYPTEPPPLVPVQPYPPPALPRGGLPNLVPTPHLPRQELARFPLPNPPPNPTPRPMPHPHFEAWPKDPRAQYTSHVPIPPAPPKPPLHVHFGGAQPHAAVPWAPPQPHLPVALATSRPPYNGELLSHRDRNSHPYKLLNAPMTISHFPEWACELHAMAEWEHAMRVAEVEREFAMRTIDHGLSQEDRRREEARTFERLMSMHEEHVARFFGELRREYELRTGQRFVQFGLRENLLKTISDYHFSQYAHDARMIAGPQPVLWP</sequence>
<evidence type="ECO:0000313" key="2">
    <source>
        <dbReference type="Proteomes" id="UP000077266"/>
    </source>
</evidence>
<dbReference type="AlphaFoldDB" id="A0A165EVS4"/>
<reference evidence="1 2" key="1">
    <citation type="journal article" date="2016" name="Mol. Biol. Evol.">
        <title>Comparative Genomics of Early-Diverging Mushroom-Forming Fungi Provides Insights into the Origins of Lignocellulose Decay Capabilities.</title>
        <authorList>
            <person name="Nagy L.G."/>
            <person name="Riley R."/>
            <person name="Tritt A."/>
            <person name="Adam C."/>
            <person name="Daum C."/>
            <person name="Floudas D."/>
            <person name="Sun H."/>
            <person name="Yadav J.S."/>
            <person name="Pangilinan J."/>
            <person name="Larsson K.H."/>
            <person name="Matsuura K."/>
            <person name="Barry K."/>
            <person name="Labutti K."/>
            <person name="Kuo R."/>
            <person name="Ohm R.A."/>
            <person name="Bhattacharya S.S."/>
            <person name="Shirouzu T."/>
            <person name="Yoshinaga Y."/>
            <person name="Martin F.M."/>
            <person name="Grigoriev I.V."/>
            <person name="Hibbett D.S."/>
        </authorList>
    </citation>
    <scope>NUCLEOTIDE SEQUENCE [LARGE SCALE GENOMIC DNA]</scope>
    <source>
        <strain evidence="1 2">HHB12029</strain>
    </source>
</reference>
<evidence type="ECO:0000313" key="1">
    <source>
        <dbReference type="EMBL" id="KZV87794.1"/>
    </source>
</evidence>
<gene>
    <name evidence="1" type="ORF">EXIGLDRAFT_839684</name>
</gene>
<proteinExistence type="predicted"/>
<dbReference type="Proteomes" id="UP000077266">
    <property type="component" value="Unassembled WGS sequence"/>
</dbReference>
<protein>
    <submittedName>
        <fullName evidence="1">Uncharacterized protein</fullName>
    </submittedName>
</protein>
<dbReference type="EMBL" id="KV426115">
    <property type="protein sequence ID" value="KZV87794.1"/>
    <property type="molecule type" value="Genomic_DNA"/>
</dbReference>
<accession>A0A165EVS4</accession>
<name>A0A165EVS4_EXIGL</name>
<dbReference type="STRING" id="1314781.A0A165EVS4"/>
<organism evidence="1 2">
    <name type="scientific">Exidia glandulosa HHB12029</name>
    <dbReference type="NCBI Taxonomy" id="1314781"/>
    <lineage>
        <taxon>Eukaryota</taxon>
        <taxon>Fungi</taxon>
        <taxon>Dikarya</taxon>
        <taxon>Basidiomycota</taxon>
        <taxon>Agaricomycotina</taxon>
        <taxon>Agaricomycetes</taxon>
        <taxon>Auriculariales</taxon>
        <taxon>Exidiaceae</taxon>
        <taxon>Exidia</taxon>
    </lineage>
</organism>
<keyword evidence="2" id="KW-1185">Reference proteome</keyword>